<dbReference type="RefSeq" id="WP_144858426.1">
    <property type="nucleotide sequence ID" value="NZ_VMTR01000008.1"/>
</dbReference>
<feature type="transmembrane region" description="Helical" evidence="2">
    <location>
        <begin position="31"/>
        <end position="51"/>
    </location>
</feature>
<accession>A0A558GEG2</accession>
<feature type="compositionally biased region" description="Basic and acidic residues" evidence="1">
    <location>
        <begin position="1"/>
        <end position="20"/>
    </location>
</feature>
<evidence type="ECO:0000313" key="6">
    <source>
        <dbReference type="Proteomes" id="UP000320212"/>
    </source>
</evidence>
<dbReference type="Proteomes" id="UP000320212">
    <property type="component" value="Unassembled WGS sequence"/>
</dbReference>
<feature type="region of interest" description="Disordered" evidence="1">
    <location>
        <begin position="1"/>
        <end position="23"/>
    </location>
</feature>
<proteinExistence type="predicted"/>
<organism evidence="5 6">
    <name type="scientific">Haloferax volcanii</name>
    <name type="common">Halobacterium volcanii</name>
    <dbReference type="NCBI Taxonomy" id="2246"/>
    <lineage>
        <taxon>Archaea</taxon>
        <taxon>Methanobacteriati</taxon>
        <taxon>Methanobacteriota</taxon>
        <taxon>Stenosarchaea group</taxon>
        <taxon>Halobacteria</taxon>
        <taxon>Halobacteriales</taxon>
        <taxon>Haloferacaceae</taxon>
        <taxon>Haloferax</taxon>
    </lineage>
</organism>
<feature type="domain" description="DUF8107" evidence="3">
    <location>
        <begin position="12"/>
        <end position="79"/>
    </location>
</feature>
<keyword evidence="2" id="KW-0812">Transmembrane</keyword>
<evidence type="ECO:0000256" key="2">
    <source>
        <dbReference type="SAM" id="Phobius"/>
    </source>
</evidence>
<evidence type="ECO:0000259" key="3">
    <source>
        <dbReference type="Pfam" id="PF26409"/>
    </source>
</evidence>
<reference evidence="5 6" key="1">
    <citation type="submission" date="2019-07" db="EMBL/GenBank/DDBJ databases">
        <title>Draft genome sequence of Haloferax volcanii SS0101, isolated from salt farm in Samut Sakhon, Thailand.</title>
        <authorList>
            <person name="Wanthongcharoen S."/>
            <person name="Yamprayoonswat W."/>
            <person name="Ruangsuj P."/>
            <person name="Thongpramul N."/>
            <person name="Jumpathong W."/>
            <person name="Sittihan S."/>
            <person name="Kanjanavas P."/>
            <person name="Yasawong M."/>
        </authorList>
    </citation>
    <scope>NUCLEOTIDE SEQUENCE [LARGE SCALE GENOMIC DNA]</scope>
    <source>
        <strain evidence="5 6">SS0101</strain>
    </source>
</reference>
<dbReference type="Proteomes" id="UP000619835">
    <property type="component" value="Unassembled WGS sequence"/>
</dbReference>
<gene>
    <name evidence="5" type="ORF">FQA18_02675</name>
    <name evidence="4" type="ORF">GOC85_00215</name>
</gene>
<keyword evidence="2" id="KW-0472">Membrane</keyword>
<name>A0A558GEG2_HALVO</name>
<evidence type="ECO:0000313" key="4">
    <source>
        <dbReference type="EMBL" id="NLV01007.1"/>
    </source>
</evidence>
<keyword evidence="2" id="KW-1133">Transmembrane helix</keyword>
<reference evidence="4" key="2">
    <citation type="submission" date="2019-12" db="EMBL/GenBank/DDBJ databases">
        <title>Haloferax alexandrinus strain pws11.</title>
        <authorList>
            <person name="Verma D.K."/>
            <person name="Gopal K."/>
            <person name="Prasad E.S."/>
        </authorList>
    </citation>
    <scope>NUCLEOTIDE SEQUENCE</scope>
    <source>
        <strain evidence="4">Pws11</strain>
    </source>
</reference>
<evidence type="ECO:0000313" key="5">
    <source>
        <dbReference type="EMBL" id="TVT96158.1"/>
    </source>
</evidence>
<dbReference type="EMBL" id="WOWC01000001">
    <property type="protein sequence ID" value="NLV01007.1"/>
    <property type="molecule type" value="Genomic_DNA"/>
</dbReference>
<sequence length="80" mass="8444">MSGESERAGGDDDTEDRGADEIEWGEGDPRVLFVMNLVLSTVFAAVVVYGLSYLDLAAFSVVNVASAALVLTAVTYLVTN</sequence>
<feature type="transmembrane region" description="Helical" evidence="2">
    <location>
        <begin position="57"/>
        <end position="78"/>
    </location>
</feature>
<accession>A0A847TJX8</accession>
<evidence type="ECO:0000256" key="1">
    <source>
        <dbReference type="SAM" id="MobiDB-lite"/>
    </source>
</evidence>
<protein>
    <recommendedName>
        <fullName evidence="3">DUF8107 domain-containing protein</fullName>
    </recommendedName>
</protein>
<dbReference type="AlphaFoldDB" id="A0A558GEG2"/>
<comment type="caution">
    <text evidence="5">The sequence shown here is derived from an EMBL/GenBank/DDBJ whole genome shotgun (WGS) entry which is preliminary data.</text>
</comment>
<dbReference type="EMBL" id="VMTR01000008">
    <property type="protein sequence ID" value="TVT96158.1"/>
    <property type="molecule type" value="Genomic_DNA"/>
</dbReference>
<dbReference type="Pfam" id="PF26409">
    <property type="entry name" value="DUF8107"/>
    <property type="match status" value="1"/>
</dbReference>
<dbReference type="InterPro" id="IPR058420">
    <property type="entry name" value="DUF8107"/>
</dbReference>